<evidence type="ECO:0000313" key="3">
    <source>
        <dbReference type="EMBL" id="MBD2830404.1"/>
    </source>
</evidence>
<proteinExistence type="predicted"/>
<accession>A0A927GPY9</accession>
<dbReference type="AlphaFoldDB" id="A0A927GPY9"/>
<evidence type="ECO:0000256" key="1">
    <source>
        <dbReference type="SAM" id="MobiDB-lite"/>
    </source>
</evidence>
<dbReference type="PANTHER" id="PTHR48079:SF6">
    <property type="entry name" value="NAD(P)-BINDING DOMAIN-CONTAINING PROTEIN-RELATED"/>
    <property type="match status" value="1"/>
</dbReference>
<feature type="domain" description="NAD-dependent epimerase/dehydratase" evidence="2">
    <location>
        <begin position="1"/>
        <end position="81"/>
    </location>
</feature>
<dbReference type="InterPro" id="IPR036291">
    <property type="entry name" value="NAD(P)-bd_dom_sf"/>
</dbReference>
<dbReference type="Pfam" id="PF01370">
    <property type="entry name" value="Epimerase"/>
    <property type="match status" value="1"/>
</dbReference>
<dbReference type="InterPro" id="IPR001509">
    <property type="entry name" value="Epimerase_deHydtase"/>
</dbReference>
<gene>
    <name evidence="3" type="ORF">ID875_27415</name>
</gene>
<organism evidence="3">
    <name type="scientific">Streptomyces globisporus</name>
    <dbReference type="NCBI Taxonomy" id="1908"/>
    <lineage>
        <taxon>Bacteria</taxon>
        <taxon>Bacillati</taxon>
        <taxon>Actinomycetota</taxon>
        <taxon>Actinomycetes</taxon>
        <taxon>Kitasatosporales</taxon>
        <taxon>Streptomycetaceae</taxon>
        <taxon>Streptomyces</taxon>
    </lineage>
</organism>
<comment type="caution">
    <text evidence="3">The sequence shown here is derived from an EMBL/GenBank/DDBJ whole genome shotgun (WGS) entry which is preliminary data.</text>
</comment>
<dbReference type="GO" id="GO:0004029">
    <property type="term" value="F:aldehyde dehydrogenase (NAD+) activity"/>
    <property type="evidence" value="ECO:0007669"/>
    <property type="project" value="TreeGrafter"/>
</dbReference>
<sequence>MVTGAAGFVGSHFAEGLLARGARVIALHRGDDRAVLGQLPRTSRLRPVRADLLDEAALERVFAGAPDGVDAVVHCARSPGTSSRGASVRPPSSTRASARCRTSWTSPAGTASATRFCSAPPRSISRPPSTPPGRRTTSARRSRTRRTATTSRRTTRRCWPRRTPTSTECGSSGPGSPASTGRATTSGRVPTGWSRGCSHGPRRASPSRSGATAPRPAPTCT</sequence>
<feature type="compositionally biased region" description="Low complexity" evidence="1">
    <location>
        <begin position="86"/>
        <end position="106"/>
    </location>
</feature>
<dbReference type="GO" id="GO:0005737">
    <property type="term" value="C:cytoplasm"/>
    <property type="evidence" value="ECO:0007669"/>
    <property type="project" value="TreeGrafter"/>
</dbReference>
<name>A0A927GPY9_STRGL</name>
<feature type="compositionally biased region" description="Low complexity" evidence="1">
    <location>
        <begin position="118"/>
        <end position="136"/>
    </location>
</feature>
<dbReference type="PANTHER" id="PTHR48079">
    <property type="entry name" value="PROTEIN YEEZ"/>
    <property type="match status" value="1"/>
</dbReference>
<dbReference type="InterPro" id="IPR051783">
    <property type="entry name" value="NAD(P)-dependent_oxidoreduct"/>
</dbReference>
<feature type="compositionally biased region" description="Basic residues" evidence="1">
    <location>
        <begin position="137"/>
        <end position="146"/>
    </location>
</feature>
<dbReference type="Gene3D" id="3.40.50.720">
    <property type="entry name" value="NAD(P)-binding Rossmann-like Domain"/>
    <property type="match status" value="1"/>
</dbReference>
<reference evidence="3" key="1">
    <citation type="journal article" date="2020" name="PLoS ONE">
        <title>Isolation and characterization of Streptomyces bacteriophages and Streptomyces strains encoding biosynthetic arsenals: Streptomyces strains and phages for antibiotic discovery.</title>
        <authorList>
            <person name="Montano E.T."/>
            <person name="Nideffer J.F."/>
            <person name="Brumage L."/>
            <person name="Erb M."/>
            <person name="Derman A.I."/>
            <person name="Davis J.P."/>
            <person name="Estrada E."/>
            <person name="Fu S."/>
            <person name="Le D."/>
            <person name="Vuppala A."/>
            <person name="Tran C."/>
            <person name="Luterstein E."/>
            <person name="Lakkaraju S."/>
            <person name="Panchagnula S."/>
            <person name="Ren C."/>
            <person name="Doan J."/>
            <person name="Tran S."/>
            <person name="Soriano J."/>
            <person name="Fujita Y."/>
            <person name="Gutala P."/>
            <person name="Fujii Q."/>
            <person name="Lee M."/>
            <person name="Bui A."/>
            <person name="Villarreal C."/>
            <person name="Shing S.R."/>
            <person name="Kim S."/>
            <person name="Freeman D."/>
            <person name="Racha V."/>
            <person name="Ho A."/>
            <person name="Kumar P."/>
            <person name="Falah K."/>
            <person name="Dawson T."/>
            <person name="Enustun E."/>
            <person name="Prichard A."/>
            <person name="Gomez A."/>
            <person name="Khanna K."/>
            <person name="Trigg S."/>
            <person name="Fernandez L."/>
            <person name="Pogliano K."/>
            <person name="Pogliano J."/>
        </authorList>
    </citation>
    <scope>NUCLEOTIDE SEQUENCE</scope>
    <source>
        <strain evidence="3">QF2</strain>
    </source>
</reference>
<feature type="compositionally biased region" description="Low complexity" evidence="1">
    <location>
        <begin position="161"/>
        <end position="181"/>
    </location>
</feature>
<protein>
    <submittedName>
        <fullName evidence="3">NAD(P)-dependent oxidoreductase</fullName>
    </submittedName>
</protein>
<dbReference type="SUPFAM" id="SSF51735">
    <property type="entry name" value="NAD(P)-binding Rossmann-fold domains"/>
    <property type="match status" value="1"/>
</dbReference>
<dbReference type="EMBL" id="JACWUS010000017">
    <property type="protein sequence ID" value="MBD2830404.1"/>
    <property type="molecule type" value="Genomic_DNA"/>
</dbReference>
<feature type="region of interest" description="Disordered" evidence="1">
    <location>
        <begin position="75"/>
        <end position="221"/>
    </location>
</feature>
<evidence type="ECO:0000259" key="2">
    <source>
        <dbReference type="Pfam" id="PF01370"/>
    </source>
</evidence>